<protein>
    <submittedName>
        <fullName evidence="4">Uncharacterized protein</fullName>
    </submittedName>
</protein>
<dbReference type="AlphaFoldDB" id="A0A1Y1IBA7"/>
<reference evidence="4 5" key="1">
    <citation type="journal article" date="2014" name="Nat. Commun.">
        <title>Klebsormidium flaccidum genome reveals primary factors for plant terrestrial adaptation.</title>
        <authorList>
            <person name="Hori K."/>
            <person name="Maruyama F."/>
            <person name="Fujisawa T."/>
            <person name="Togashi T."/>
            <person name="Yamamoto N."/>
            <person name="Seo M."/>
            <person name="Sato S."/>
            <person name="Yamada T."/>
            <person name="Mori H."/>
            <person name="Tajima N."/>
            <person name="Moriyama T."/>
            <person name="Ikeuchi M."/>
            <person name="Watanabe M."/>
            <person name="Wada H."/>
            <person name="Kobayashi K."/>
            <person name="Saito M."/>
            <person name="Masuda T."/>
            <person name="Sasaki-Sekimoto Y."/>
            <person name="Mashiguchi K."/>
            <person name="Awai K."/>
            <person name="Shimojima M."/>
            <person name="Masuda S."/>
            <person name="Iwai M."/>
            <person name="Nobusawa T."/>
            <person name="Narise T."/>
            <person name="Kondo S."/>
            <person name="Saito H."/>
            <person name="Sato R."/>
            <person name="Murakawa M."/>
            <person name="Ihara Y."/>
            <person name="Oshima-Yamada Y."/>
            <person name="Ohtaka K."/>
            <person name="Satoh M."/>
            <person name="Sonobe K."/>
            <person name="Ishii M."/>
            <person name="Ohtani R."/>
            <person name="Kanamori-Sato M."/>
            <person name="Honoki R."/>
            <person name="Miyazaki D."/>
            <person name="Mochizuki H."/>
            <person name="Umetsu J."/>
            <person name="Higashi K."/>
            <person name="Shibata D."/>
            <person name="Kamiya Y."/>
            <person name="Sato N."/>
            <person name="Nakamura Y."/>
            <person name="Tabata S."/>
            <person name="Ida S."/>
            <person name="Kurokawa K."/>
            <person name="Ohta H."/>
        </authorList>
    </citation>
    <scope>NUCLEOTIDE SEQUENCE [LARGE SCALE GENOMIC DNA]</scope>
    <source>
        <strain evidence="4 5">NIES-2285</strain>
    </source>
</reference>
<keyword evidence="5" id="KW-1185">Reference proteome</keyword>
<feature type="region of interest" description="Disordered" evidence="2">
    <location>
        <begin position="63"/>
        <end position="90"/>
    </location>
</feature>
<keyword evidence="3" id="KW-0812">Transmembrane</keyword>
<evidence type="ECO:0000256" key="3">
    <source>
        <dbReference type="SAM" id="Phobius"/>
    </source>
</evidence>
<organism evidence="4 5">
    <name type="scientific">Klebsormidium nitens</name>
    <name type="common">Green alga</name>
    <name type="synonym">Ulothrix nitens</name>
    <dbReference type="NCBI Taxonomy" id="105231"/>
    <lineage>
        <taxon>Eukaryota</taxon>
        <taxon>Viridiplantae</taxon>
        <taxon>Streptophyta</taxon>
        <taxon>Klebsormidiophyceae</taxon>
        <taxon>Klebsormidiales</taxon>
        <taxon>Klebsormidiaceae</taxon>
        <taxon>Klebsormidium</taxon>
    </lineage>
</organism>
<proteinExistence type="predicted"/>
<feature type="region of interest" description="Disordered" evidence="2">
    <location>
        <begin position="515"/>
        <end position="534"/>
    </location>
</feature>
<keyword evidence="1" id="KW-0175">Coiled coil</keyword>
<evidence type="ECO:0000313" key="4">
    <source>
        <dbReference type="EMBL" id="GAQ88200.1"/>
    </source>
</evidence>
<feature type="compositionally biased region" description="Basic and acidic residues" evidence="2">
    <location>
        <begin position="819"/>
        <end position="828"/>
    </location>
</feature>
<evidence type="ECO:0000256" key="1">
    <source>
        <dbReference type="SAM" id="Coils"/>
    </source>
</evidence>
<dbReference type="PANTHER" id="PTHR31424:SF3">
    <property type="entry name" value="RING-TYPE DOMAIN-CONTAINING PROTEIN"/>
    <property type="match status" value="1"/>
</dbReference>
<gene>
    <name evidence="4" type="ORF">KFL_004090010</name>
</gene>
<name>A0A1Y1IBA7_KLENI</name>
<dbReference type="Proteomes" id="UP000054558">
    <property type="component" value="Unassembled WGS sequence"/>
</dbReference>
<dbReference type="EMBL" id="DF237358">
    <property type="protein sequence ID" value="GAQ88200.1"/>
    <property type="molecule type" value="Genomic_DNA"/>
</dbReference>
<evidence type="ECO:0000256" key="2">
    <source>
        <dbReference type="SAM" id="MobiDB-lite"/>
    </source>
</evidence>
<dbReference type="PANTHER" id="PTHR31424">
    <property type="entry name" value="PROTEIN CBG23806"/>
    <property type="match status" value="1"/>
</dbReference>
<feature type="coiled-coil region" evidence="1">
    <location>
        <begin position="94"/>
        <end position="152"/>
    </location>
</feature>
<keyword evidence="3" id="KW-0472">Membrane</keyword>
<feature type="region of interest" description="Disordered" evidence="2">
    <location>
        <begin position="786"/>
        <end position="828"/>
    </location>
</feature>
<accession>A0A1Y1IBA7</accession>
<keyword evidence="3" id="KW-1133">Transmembrane helix</keyword>
<feature type="transmembrane region" description="Helical" evidence="3">
    <location>
        <begin position="577"/>
        <end position="597"/>
    </location>
</feature>
<evidence type="ECO:0000313" key="5">
    <source>
        <dbReference type="Proteomes" id="UP000054558"/>
    </source>
</evidence>
<sequence>MSSSPFPTWGGDGARAVRKRKRLSLIAQQAAEATFVATVVVAAEDAAKQGAAARERDAAARASRAATQARVGGRFSKASTSQCGGSGMTVRPAEQQLRLENRNVKAELAKMIKDRNAEKREEQTPAEIEKERDELRVKLAQKEKQHRILRRKFQALQFVHRKTAAELAVGNPPPPRPIGGDSAPTLLKMAAELNSFLETRFASPADIQKGLLEHYSRNRHLYSLILQSEITQNQFDEVCARNPAWCQTTQRDFVKEITAHYTLARCLTFQIICRVGHQEKYQDAINLLAKVFNTKTKKWDRVEIGYKGGPKESRLHIPLLKSKNEVSKFRKEIHAKNPVLQDEDGTAAWLQDLPAILEEDIVNERTRGYLESRKGLSEDELRVHFGGDAASYFRAVSTSKFAVKLIVDGQQVNHNPRSMRSLLQFEGKDSYETCKRYYSPFIPVIDQLQKEGIEVDNTHYKLILTLGGDYVWLAEIHGHSGHSHTSGCLFCYCPKSNYGAVVVKNGRRVPEGTRRRTTEEMHAGAHRPLKTGPNEKCPHWPQRFPDQATVDALPGPQNKNQHKDYATTHHGMRFGTLAPLLPIGILAVYLCILHTLLRLAATTFQRTIESNLNTQEKVDIINDFIKKLNLGCKKVVIRKRDGNSKKDTEAINFIGREALVILDERVYTRICESVIDEPDKRATCILVWASLAAFNRELRAPMLNPKDVAQRTAKSILVQNLAVGFVDAYTMAGFGDMCTLYMHLSMEHIPEQIRGLPLDLSVVSQQGLEHLLKMGKTDAHLFFNKRKRGDGQESGRNQQVLHKEQERKRMKAEIALPKGRTERRMDADQDILARNKVDRAEARGVLSRTDEMIRKRVEKA</sequence>